<evidence type="ECO:0000313" key="3">
    <source>
        <dbReference type="Proteomes" id="UP000479335"/>
    </source>
</evidence>
<name>A0A6L8K319_9BURK</name>
<reference evidence="2 3" key="1">
    <citation type="submission" date="2019-12" db="EMBL/GenBank/DDBJ databases">
        <title>Novel species isolated from a subtropical stream in China.</title>
        <authorList>
            <person name="Lu H."/>
        </authorList>
    </citation>
    <scope>NUCLEOTIDE SEQUENCE [LARGE SCALE GENOMIC DNA]</scope>
    <source>
        <strain evidence="2 3">FT135W</strain>
    </source>
</reference>
<sequence>MVHIEVQAQRDAALARRVFRGLKKGLEQGMEQGLKQGRKQGAVALLERQLARRFGPLPQTVQRKLAKASLEQVDAWGEVVLEATSLKQVFK</sequence>
<dbReference type="InterPro" id="IPR025587">
    <property type="entry name" value="DUF4351"/>
</dbReference>
<protein>
    <submittedName>
        <fullName evidence="2">DUF4351 domain-containing protein</fullName>
    </submittedName>
</protein>
<keyword evidence="3" id="KW-1185">Reference proteome</keyword>
<dbReference type="PANTHER" id="PTHR35586:SF1">
    <property type="entry name" value="SLL1691 PROTEIN"/>
    <property type="match status" value="1"/>
</dbReference>
<gene>
    <name evidence="2" type="ORF">GTP46_02825</name>
</gene>
<dbReference type="Pfam" id="PF14261">
    <property type="entry name" value="DUF4351"/>
    <property type="match status" value="1"/>
</dbReference>
<dbReference type="PANTHER" id="PTHR35586">
    <property type="entry name" value="SLL1691 PROTEIN"/>
    <property type="match status" value="1"/>
</dbReference>
<dbReference type="EMBL" id="WWCN01000002">
    <property type="protein sequence ID" value="MYM21580.1"/>
    <property type="molecule type" value="Genomic_DNA"/>
</dbReference>
<dbReference type="Proteomes" id="UP000479335">
    <property type="component" value="Unassembled WGS sequence"/>
</dbReference>
<comment type="caution">
    <text evidence="2">The sequence shown here is derived from an EMBL/GenBank/DDBJ whole genome shotgun (WGS) entry which is preliminary data.</text>
</comment>
<feature type="domain" description="DUF4351" evidence="1">
    <location>
        <begin position="35"/>
        <end position="87"/>
    </location>
</feature>
<organism evidence="2 3">
    <name type="scientific">Duganella flavida</name>
    <dbReference type="NCBI Taxonomy" id="2692175"/>
    <lineage>
        <taxon>Bacteria</taxon>
        <taxon>Pseudomonadati</taxon>
        <taxon>Pseudomonadota</taxon>
        <taxon>Betaproteobacteria</taxon>
        <taxon>Burkholderiales</taxon>
        <taxon>Oxalobacteraceae</taxon>
        <taxon>Telluria group</taxon>
        <taxon>Duganella</taxon>
    </lineage>
</organism>
<evidence type="ECO:0000259" key="1">
    <source>
        <dbReference type="Pfam" id="PF14261"/>
    </source>
</evidence>
<evidence type="ECO:0000313" key="2">
    <source>
        <dbReference type="EMBL" id="MYM21580.1"/>
    </source>
</evidence>
<accession>A0A6L8K319</accession>
<proteinExistence type="predicted"/>
<dbReference type="AlphaFoldDB" id="A0A6L8K319"/>